<dbReference type="InterPro" id="IPR003439">
    <property type="entry name" value="ABC_transporter-like_ATP-bd"/>
</dbReference>
<keyword evidence="6 11" id="KW-0067">ATP-binding</keyword>
<dbReference type="GO" id="GO:0016887">
    <property type="term" value="F:ATP hydrolysis activity"/>
    <property type="evidence" value="ECO:0007669"/>
    <property type="project" value="InterPro"/>
</dbReference>
<evidence type="ECO:0000259" key="10">
    <source>
        <dbReference type="PROSITE" id="PS50893"/>
    </source>
</evidence>
<reference evidence="11 12" key="1">
    <citation type="submission" date="2017-06" db="EMBL/GenBank/DDBJ databases">
        <authorList>
            <consortium name="Pathogen Informatics"/>
        </authorList>
    </citation>
    <scope>NUCLEOTIDE SEQUENCE [LARGE SCALE GENOMIC DNA]</scope>
    <source>
        <strain evidence="11 12">NCTC11865</strain>
    </source>
</reference>
<name>A0A239WD34_9ACTN</name>
<evidence type="ECO:0000256" key="2">
    <source>
        <dbReference type="ARBA" id="ARBA00022448"/>
    </source>
</evidence>
<feature type="domain" description="ABC transporter" evidence="10">
    <location>
        <begin position="25"/>
        <end position="260"/>
    </location>
</feature>
<keyword evidence="4" id="KW-0677">Repeat</keyword>
<dbReference type="InterPro" id="IPR003593">
    <property type="entry name" value="AAA+_ATPase"/>
</dbReference>
<dbReference type="PROSITE" id="PS50893">
    <property type="entry name" value="ABC_TRANSPORTER_2"/>
    <property type="match status" value="2"/>
</dbReference>
<dbReference type="PROSITE" id="PS00211">
    <property type="entry name" value="ABC_TRANSPORTER_1"/>
    <property type="match status" value="1"/>
</dbReference>
<sequence length="557" mass="60400">MSTATDEDPASPLHDASRPPLESGLSLRGVTKRFGTLTANDHIDLDMVPGRIHCLLGENGAGKSTLMNILYGLLDSDEGQVFIDGTQQHFANPRQAMAAGIGMVHQHFMLVDVFTVAENIVLGREETTAGVLSMRRARRKVTELSDRYHLDVNPDSVVENLPVGIQQRVEILKALTNDAKYLIFDEPTAVLTPQEIDELMAVMRMLRDEGRAIVFITHKLREVREIADDITVIRRGRIVGQAHPDDTEGELAEMMVGRAVQLVVDKPEAHTTTPRLQVDGLTVADDTGAVVVDDVSFEVRGGEILCVAGVQGNGQTELASALLGTMLPTGGTIRIDGRPTTHADPARTIKAGLGFVPEDRQRDGFVGTFSVAENLVLNHVEQYTKGGSLQLGRIRENARERVAEFDIRTPSINLPVSSLSGGNQQKVVLARELSRPLSVLVASQPTRGVDVGAIEFLHKRIVTERDKDTAVLIVSTELDEIEALADRIAVMYRGRIVGIVPAGTPREVLGLMMAGFSHEEATESTGASIPDPATDRTVLESVAPQEPDTATPEESNR</sequence>
<dbReference type="InterPro" id="IPR017871">
    <property type="entry name" value="ABC_transporter-like_CS"/>
</dbReference>
<keyword evidence="8" id="KW-0472">Membrane</keyword>
<dbReference type="InterPro" id="IPR027417">
    <property type="entry name" value="P-loop_NTPase"/>
</dbReference>
<dbReference type="CDD" id="cd03216">
    <property type="entry name" value="ABC_Carb_Monos_I"/>
    <property type="match status" value="1"/>
</dbReference>
<dbReference type="PANTHER" id="PTHR43790">
    <property type="entry name" value="CARBOHYDRATE TRANSPORT ATP-BINDING PROTEIN MG119-RELATED"/>
    <property type="match status" value="1"/>
</dbReference>
<keyword evidence="3" id="KW-1003">Cell membrane</keyword>
<dbReference type="GO" id="GO:0005524">
    <property type="term" value="F:ATP binding"/>
    <property type="evidence" value="ECO:0007669"/>
    <property type="project" value="UniProtKB-KW"/>
</dbReference>
<dbReference type="AlphaFoldDB" id="A0A239WD34"/>
<proteinExistence type="predicted"/>
<dbReference type="GO" id="GO:0005886">
    <property type="term" value="C:plasma membrane"/>
    <property type="evidence" value="ECO:0007669"/>
    <property type="project" value="UniProtKB-SubCell"/>
</dbReference>
<dbReference type="FunFam" id="3.40.50.300:FF:000127">
    <property type="entry name" value="Ribose import ATP-binding protein RbsA"/>
    <property type="match status" value="1"/>
</dbReference>
<evidence type="ECO:0000313" key="11">
    <source>
        <dbReference type="EMBL" id="SNV32109.1"/>
    </source>
</evidence>
<evidence type="ECO:0000256" key="5">
    <source>
        <dbReference type="ARBA" id="ARBA00022741"/>
    </source>
</evidence>
<protein>
    <submittedName>
        <fullName evidence="11">Ribose import ATP-binding protein RbsA</fullName>
        <ecNumber evidence="11">3.6.3.17</ecNumber>
    </submittedName>
</protein>
<keyword evidence="5" id="KW-0547">Nucleotide-binding</keyword>
<dbReference type="KEGG" id="cgrn:4412665_00735"/>
<dbReference type="EC" id="3.6.3.17" evidence="11"/>
<dbReference type="EMBL" id="LT906441">
    <property type="protein sequence ID" value="SNV32109.1"/>
    <property type="molecule type" value="Genomic_DNA"/>
</dbReference>
<dbReference type="Pfam" id="PF00005">
    <property type="entry name" value="ABC_tran"/>
    <property type="match status" value="2"/>
</dbReference>
<dbReference type="SUPFAM" id="SSF52540">
    <property type="entry name" value="P-loop containing nucleoside triphosphate hydrolases"/>
    <property type="match status" value="2"/>
</dbReference>
<evidence type="ECO:0000256" key="9">
    <source>
        <dbReference type="SAM" id="MobiDB-lite"/>
    </source>
</evidence>
<evidence type="ECO:0000256" key="7">
    <source>
        <dbReference type="ARBA" id="ARBA00022967"/>
    </source>
</evidence>
<dbReference type="Gene3D" id="3.40.50.300">
    <property type="entry name" value="P-loop containing nucleotide triphosphate hydrolases"/>
    <property type="match status" value="2"/>
</dbReference>
<accession>A0A239WD34</accession>
<dbReference type="InterPro" id="IPR050107">
    <property type="entry name" value="ABC_carbohydrate_import_ATPase"/>
</dbReference>
<dbReference type="Proteomes" id="UP000215332">
    <property type="component" value="Chromosome 1"/>
</dbReference>
<evidence type="ECO:0000256" key="4">
    <source>
        <dbReference type="ARBA" id="ARBA00022737"/>
    </source>
</evidence>
<evidence type="ECO:0000256" key="6">
    <source>
        <dbReference type="ARBA" id="ARBA00022840"/>
    </source>
</evidence>
<comment type="subcellular location">
    <subcellularLocation>
        <location evidence="1">Cell membrane</location>
        <topology evidence="1">Peripheral membrane protein</topology>
    </subcellularLocation>
</comment>
<dbReference type="eggNOG" id="COG3845">
    <property type="taxonomic scope" value="Bacteria"/>
</dbReference>
<evidence type="ECO:0000256" key="1">
    <source>
        <dbReference type="ARBA" id="ARBA00004202"/>
    </source>
</evidence>
<evidence type="ECO:0000313" key="12">
    <source>
        <dbReference type="Proteomes" id="UP000215332"/>
    </source>
</evidence>
<dbReference type="CDD" id="cd03215">
    <property type="entry name" value="ABC_Carb_Monos_II"/>
    <property type="match status" value="1"/>
</dbReference>
<dbReference type="SMART" id="SM00382">
    <property type="entry name" value="AAA"/>
    <property type="match status" value="2"/>
</dbReference>
<gene>
    <name evidence="11" type="primary">rbsA</name>
    <name evidence="11" type="ORF">SAMEA4412665_00735</name>
</gene>
<evidence type="ECO:0000256" key="3">
    <source>
        <dbReference type="ARBA" id="ARBA00022475"/>
    </source>
</evidence>
<keyword evidence="7" id="KW-1278">Translocase</keyword>
<feature type="domain" description="ABC transporter" evidence="10">
    <location>
        <begin position="276"/>
        <end position="521"/>
    </location>
</feature>
<keyword evidence="2" id="KW-0813">Transport</keyword>
<organism evidence="11 12">
    <name type="scientific">Cutibacterium granulosum</name>
    <dbReference type="NCBI Taxonomy" id="33011"/>
    <lineage>
        <taxon>Bacteria</taxon>
        <taxon>Bacillati</taxon>
        <taxon>Actinomycetota</taxon>
        <taxon>Actinomycetes</taxon>
        <taxon>Propionibacteriales</taxon>
        <taxon>Propionibacteriaceae</taxon>
        <taxon>Cutibacterium</taxon>
    </lineage>
</organism>
<evidence type="ECO:0000256" key="8">
    <source>
        <dbReference type="ARBA" id="ARBA00023136"/>
    </source>
</evidence>
<dbReference type="PANTHER" id="PTHR43790:SF4">
    <property type="entry name" value="GUANOSINE IMPORT ATP-BINDING PROTEIN NUPO"/>
    <property type="match status" value="1"/>
</dbReference>
<feature type="region of interest" description="Disordered" evidence="9">
    <location>
        <begin position="1"/>
        <end position="23"/>
    </location>
</feature>
<keyword evidence="11" id="KW-0378">Hydrolase</keyword>